<proteinExistence type="predicted"/>
<keyword evidence="3" id="KW-1185">Reference proteome</keyword>
<evidence type="ECO:0000313" key="3">
    <source>
        <dbReference type="Proteomes" id="UP001066276"/>
    </source>
</evidence>
<evidence type="ECO:0000256" key="1">
    <source>
        <dbReference type="SAM" id="MobiDB-lite"/>
    </source>
</evidence>
<sequence length="192" mass="20875">MRTGPRALGIKREQRAEERVSSLSSFVLYKTKQQGDERPSRGRKPVPLNSCETAVGHALYRTFDFLLKHLSGSGDAKAEALVLAQTTTGSPRACRLDLTTEGDVWEARKRSALPLWQTPVLFLARSPLEAGSLNCIRNMTVADKVEQALQLLREAGCLALLQEWALAGARSMLLVSGGVAAAVFACSPPRRS</sequence>
<comment type="caution">
    <text evidence="2">The sequence shown here is derived from an EMBL/GenBank/DDBJ whole genome shotgun (WGS) entry which is preliminary data.</text>
</comment>
<feature type="region of interest" description="Disordered" evidence="1">
    <location>
        <begin position="29"/>
        <end position="48"/>
    </location>
</feature>
<accession>A0AAV7X053</accession>
<reference evidence="2" key="1">
    <citation type="journal article" date="2022" name="bioRxiv">
        <title>Sequencing and chromosome-scale assembly of the giantPleurodeles waltlgenome.</title>
        <authorList>
            <person name="Brown T."/>
            <person name="Elewa A."/>
            <person name="Iarovenko S."/>
            <person name="Subramanian E."/>
            <person name="Araus A.J."/>
            <person name="Petzold A."/>
            <person name="Susuki M."/>
            <person name="Suzuki K.-i.T."/>
            <person name="Hayashi T."/>
            <person name="Toyoda A."/>
            <person name="Oliveira C."/>
            <person name="Osipova E."/>
            <person name="Leigh N.D."/>
            <person name="Simon A."/>
            <person name="Yun M.H."/>
        </authorList>
    </citation>
    <scope>NUCLEOTIDE SEQUENCE</scope>
    <source>
        <strain evidence="2">20211129_DDA</strain>
        <tissue evidence="2">Liver</tissue>
    </source>
</reference>
<dbReference type="AlphaFoldDB" id="A0AAV7X053"/>
<name>A0AAV7X053_PLEWA</name>
<evidence type="ECO:0000313" key="2">
    <source>
        <dbReference type="EMBL" id="KAJ1217665.1"/>
    </source>
</evidence>
<dbReference type="Proteomes" id="UP001066276">
    <property type="component" value="Chromosome 1_1"/>
</dbReference>
<dbReference type="EMBL" id="JANPWB010000001">
    <property type="protein sequence ID" value="KAJ1217665.1"/>
    <property type="molecule type" value="Genomic_DNA"/>
</dbReference>
<gene>
    <name evidence="2" type="ORF">NDU88_005258</name>
</gene>
<protein>
    <submittedName>
        <fullName evidence="2">Uncharacterized protein</fullName>
    </submittedName>
</protein>
<organism evidence="2 3">
    <name type="scientific">Pleurodeles waltl</name>
    <name type="common">Iberian ribbed newt</name>
    <dbReference type="NCBI Taxonomy" id="8319"/>
    <lineage>
        <taxon>Eukaryota</taxon>
        <taxon>Metazoa</taxon>
        <taxon>Chordata</taxon>
        <taxon>Craniata</taxon>
        <taxon>Vertebrata</taxon>
        <taxon>Euteleostomi</taxon>
        <taxon>Amphibia</taxon>
        <taxon>Batrachia</taxon>
        <taxon>Caudata</taxon>
        <taxon>Salamandroidea</taxon>
        <taxon>Salamandridae</taxon>
        <taxon>Pleurodelinae</taxon>
        <taxon>Pleurodeles</taxon>
    </lineage>
</organism>